<reference evidence="2 3" key="1">
    <citation type="journal article" date="2021" name="Elife">
        <title>Chloroplast acquisition without the gene transfer in kleptoplastic sea slugs, Plakobranchus ocellatus.</title>
        <authorList>
            <person name="Maeda T."/>
            <person name="Takahashi S."/>
            <person name="Yoshida T."/>
            <person name="Shimamura S."/>
            <person name="Takaki Y."/>
            <person name="Nagai Y."/>
            <person name="Toyoda A."/>
            <person name="Suzuki Y."/>
            <person name="Arimoto A."/>
            <person name="Ishii H."/>
            <person name="Satoh N."/>
            <person name="Nishiyama T."/>
            <person name="Hasebe M."/>
            <person name="Maruyama T."/>
            <person name="Minagawa J."/>
            <person name="Obokata J."/>
            <person name="Shigenobu S."/>
        </authorList>
    </citation>
    <scope>NUCLEOTIDE SEQUENCE [LARGE SCALE GENOMIC DNA]</scope>
</reference>
<sequence>MFVKQPLGLKNTQEQKQPAENEYSKTEMFPSKGESTWMGSAQIVLFSTVILNDLEYSRQLADIVRSLFANKSPNHKKVISGFQASSGYVDWVSLNLNPQQRRLRENLRCSSPYFIVSCHCLSNFITFHSHPFSPRLTTPHHFSFHLTTLHHPKTKQSSTEIPSHHPSPLATTSDHPLRLIIIPQHSLEPHTTFHPSDSTPSFIPHHNFSPLPPTPHHPSFLIITSNHSLRLHTIIHPSP</sequence>
<name>A0AAV4BHX4_9GAST</name>
<comment type="caution">
    <text evidence="2">The sequence shown here is derived from an EMBL/GenBank/DDBJ whole genome shotgun (WGS) entry which is preliminary data.</text>
</comment>
<dbReference type="EMBL" id="BLXT01004974">
    <property type="protein sequence ID" value="GFO18690.1"/>
    <property type="molecule type" value="Genomic_DNA"/>
</dbReference>
<dbReference type="AlphaFoldDB" id="A0AAV4BHX4"/>
<gene>
    <name evidence="2" type="ORF">PoB_004519500</name>
</gene>
<organism evidence="2 3">
    <name type="scientific">Plakobranchus ocellatus</name>
    <dbReference type="NCBI Taxonomy" id="259542"/>
    <lineage>
        <taxon>Eukaryota</taxon>
        <taxon>Metazoa</taxon>
        <taxon>Spiralia</taxon>
        <taxon>Lophotrochozoa</taxon>
        <taxon>Mollusca</taxon>
        <taxon>Gastropoda</taxon>
        <taxon>Heterobranchia</taxon>
        <taxon>Euthyneura</taxon>
        <taxon>Panpulmonata</taxon>
        <taxon>Sacoglossa</taxon>
        <taxon>Placobranchoidea</taxon>
        <taxon>Plakobranchidae</taxon>
        <taxon>Plakobranchus</taxon>
    </lineage>
</organism>
<evidence type="ECO:0000313" key="3">
    <source>
        <dbReference type="Proteomes" id="UP000735302"/>
    </source>
</evidence>
<accession>A0AAV4BHX4</accession>
<protein>
    <submittedName>
        <fullName evidence="2">Uncharacterized protein</fullName>
    </submittedName>
</protein>
<proteinExistence type="predicted"/>
<evidence type="ECO:0000256" key="1">
    <source>
        <dbReference type="SAM" id="MobiDB-lite"/>
    </source>
</evidence>
<feature type="region of interest" description="Disordered" evidence="1">
    <location>
        <begin position="1"/>
        <end position="24"/>
    </location>
</feature>
<dbReference type="Proteomes" id="UP000735302">
    <property type="component" value="Unassembled WGS sequence"/>
</dbReference>
<evidence type="ECO:0000313" key="2">
    <source>
        <dbReference type="EMBL" id="GFO18690.1"/>
    </source>
</evidence>
<keyword evidence="3" id="KW-1185">Reference proteome</keyword>